<evidence type="ECO:0000313" key="1">
    <source>
        <dbReference type="EMBL" id="CAB5214942.1"/>
    </source>
</evidence>
<protein>
    <submittedName>
        <fullName evidence="1">Uncharacterized protein</fullName>
    </submittedName>
</protein>
<accession>A0A6J7WHI6</accession>
<gene>
    <name evidence="1" type="ORF">UFOVP190_330</name>
</gene>
<proteinExistence type="predicted"/>
<reference evidence="1" key="1">
    <citation type="submission" date="2020-05" db="EMBL/GenBank/DDBJ databases">
        <authorList>
            <person name="Chiriac C."/>
            <person name="Salcher M."/>
            <person name="Ghai R."/>
            <person name="Kavagutti S V."/>
        </authorList>
    </citation>
    <scope>NUCLEOTIDE SEQUENCE</scope>
</reference>
<organism evidence="1">
    <name type="scientific">uncultured Caudovirales phage</name>
    <dbReference type="NCBI Taxonomy" id="2100421"/>
    <lineage>
        <taxon>Viruses</taxon>
        <taxon>Duplodnaviria</taxon>
        <taxon>Heunggongvirae</taxon>
        <taxon>Uroviricota</taxon>
        <taxon>Caudoviricetes</taxon>
        <taxon>Peduoviridae</taxon>
        <taxon>Maltschvirus</taxon>
        <taxon>Maltschvirus maltsch</taxon>
    </lineage>
</organism>
<sequence>MNAKLKELVEWAEQLKRDEVSYRERLHNRYCTGDMEEEIFREKFAELIVRECIKLNGKELAMAGHSRMVDVYCEHFGIE</sequence>
<dbReference type="EMBL" id="LR798243">
    <property type="protein sequence ID" value="CAB5214942.1"/>
    <property type="molecule type" value="Genomic_DNA"/>
</dbReference>
<name>A0A6J7WHI6_9CAUD</name>